<keyword evidence="7 21" id="KW-0812">Transmembrane</keyword>
<evidence type="ECO:0000313" key="23">
    <source>
        <dbReference type="EMBL" id="TNV77759.1"/>
    </source>
</evidence>
<feature type="binding site" evidence="19">
    <location>
        <position position="259"/>
    </location>
    <ligand>
        <name>Zn(2+)</name>
        <dbReference type="ChEBI" id="CHEBI:29105"/>
        <label>1</label>
    </ligand>
</feature>
<keyword evidence="6 20" id="KW-0349">Heme</keyword>
<feature type="binding site" evidence="19">
    <location>
        <position position="258"/>
    </location>
    <ligand>
        <name>Zn(2+)</name>
        <dbReference type="ChEBI" id="CHEBI:29105"/>
        <label>1</label>
    </ligand>
</feature>
<feature type="binding site" evidence="19">
    <location>
        <position position="345"/>
    </location>
    <ligand>
        <name>Zn(2+)</name>
        <dbReference type="ChEBI" id="CHEBI:29105"/>
        <label>2</label>
    </ligand>
</feature>
<keyword evidence="10 18" id="KW-0276">Fatty acid metabolism</keyword>
<evidence type="ECO:0000256" key="4">
    <source>
        <dbReference type="ARBA" id="ARBA00005747"/>
    </source>
</evidence>
<dbReference type="SMART" id="SM01117">
    <property type="entry name" value="Cyt-b5"/>
    <property type="match status" value="1"/>
</dbReference>
<feature type="binding site" evidence="19">
    <location>
        <position position="235"/>
    </location>
    <ligand>
        <name>Zn(2+)</name>
        <dbReference type="ChEBI" id="CHEBI:29105"/>
        <label>1</label>
    </ligand>
</feature>
<feature type="binding site" evidence="19">
    <location>
        <position position="230"/>
    </location>
    <ligand>
        <name>Zn(2+)</name>
        <dbReference type="ChEBI" id="CHEBI:29105"/>
        <label>1</label>
    </ligand>
</feature>
<dbReference type="Proteomes" id="UP000785679">
    <property type="component" value="Unassembled WGS sequence"/>
</dbReference>
<dbReference type="InterPro" id="IPR018506">
    <property type="entry name" value="Cyt_B5_heme-BS"/>
</dbReference>
<keyword evidence="24" id="KW-1185">Reference proteome</keyword>
<evidence type="ECO:0000256" key="6">
    <source>
        <dbReference type="ARBA" id="ARBA00022617"/>
    </source>
</evidence>
<evidence type="ECO:0000259" key="22">
    <source>
        <dbReference type="PROSITE" id="PS50255"/>
    </source>
</evidence>
<comment type="function">
    <text evidence="18">Catalyzes stereospecific hydroxylation of free fatty acids at the C-2 position to produce (R)-2-hydroxy fatty acids, which are building blocks of sphingolipids and glycosphingolipids common in neural tissue and epidermis. Plays an essential role in the synthesis of galactosphingolipids of the myelin sheath. Responsible for the synthesis of sphingolipids and glycosphingolipids involved in the formation of epidermal lamellar bodies critical for skin permeability barrier. Participates in the synthesis of glycosphingolipids and a fraction of type II wax diesters in sebaceous gland, specifically regulating hair follicle homeostasis. Involved in the synthesis of sphingolipids of plasma membrane rafts, controlling lipid raft mobility and trafficking of raft-associated proteins.</text>
</comment>
<feature type="binding site" evidence="19">
    <location>
        <position position="318"/>
    </location>
    <ligand>
        <name>Zn(2+)</name>
        <dbReference type="ChEBI" id="CHEBI:29105"/>
        <label>1</label>
    </ligand>
</feature>
<comment type="cofactor">
    <cofactor evidence="18 19">
        <name>Zn(2+)</name>
        <dbReference type="ChEBI" id="CHEBI:29105"/>
    </cofactor>
    <text evidence="18 19">Binds 2 Zn(2+) ions per subunit that likely form a catalytic dimetal center.</text>
</comment>
<keyword evidence="13 18" id="KW-0560">Oxidoreductase</keyword>
<evidence type="ECO:0000256" key="18">
    <source>
        <dbReference type="PIRNR" id="PIRNR005149"/>
    </source>
</evidence>
<evidence type="ECO:0000256" key="12">
    <source>
        <dbReference type="ARBA" id="ARBA00022989"/>
    </source>
</evidence>
<dbReference type="GO" id="GO:0005789">
    <property type="term" value="C:endoplasmic reticulum membrane"/>
    <property type="evidence" value="ECO:0007669"/>
    <property type="project" value="UniProtKB-SubCell"/>
</dbReference>
<evidence type="ECO:0000256" key="19">
    <source>
        <dbReference type="PIRSR" id="PIRSR005149-1"/>
    </source>
</evidence>
<dbReference type="OrthoDB" id="260519at2759"/>
<dbReference type="PANTHER" id="PTHR12863:SF1">
    <property type="entry name" value="FATTY ACID 2-HYDROXYLASE"/>
    <property type="match status" value="1"/>
</dbReference>
<evidence type="ECO:0000256" key="1">
    <source>
        <dbReference type="ARBA" id="ARBA00004477"/>
    </source>
</evidence>
<protein>
    <recommendedName>
        <fullName evidence="18">Fatty acid 2-hydroxylase</fullName>
        <ecNumber evidence="18">1.-.-.-</ecNumber>
    </recommendedName>
</protein>
<evidence type="ECO:0000256" key="13">
    <source>
        <dbReference type="ARBA" id="ARBA00023002"/>
    </source>
</evidence>
<comment type="cofactor">
    <cofactor evidence="20">
        <name>Fe cation</name>
        <dbReference type="ChEBI" id="CHEBI:24875"/>
    </cofactor>
</comment>
<evidence type="ECO:0000256" key="5">
    <source>
        <dbReference type="ARBA" id="ARBA00022516"/>
    </source>
</evidence>
<evidence type="ECO:0000256" key="11">
    <source>
        <dbReference type="ARBA" id="ARBA00022833"/>
    </source>
</evidence>
<keyword evidence="9 18" id="KW-0256">Endoplasmic reticulum</keyword>
<keyword evidence="17 18" id="KW-0275">Fatty acid biosynthesis</keyword>
<evidence type="ECO:0000256" key="17">
    <source>
        <dbReference type="ARBA" id="ARBA00023160"/>
    </source>
</evidence>
<comment type="subcellular location">
    <subcellularLocation>
        <location evidence="1">Endoplasmic reticulum membrane</location>
        <topology evidence="1">Multi-pass membrane protein</topology>
    </subcellularLocation>
</comment>
<dbReference type="Pfam" id="PF04116">
    <property type="entry name" value="FA_hydroxylase"/>
    <property type="match status" value="1"/>
</dbReference>
<keyword evidence="15 18" id="KW-0443">Lipid metabolism</keyword>
<dbReference type="PANTHER" id="PTHR12863">
    <property type="entry name" value="FATTY ACID HYDROXYLASE"/>
    <property type="match status" value="1"/>
</dbReference>
<evidence type="ECO:0000256" key="9">
    <source>
        <dbReference type="ARBA" id="ARBA00022824"/>
    </source>
</evidence>
<dbReference type="InterPro" id="IPR014430">
    <property type="entry name" value="Scs7"/>
</dbReference>
<feature type="domain" description="Cytochrome b5 heme-binding" evidence="22">
    <location>
        <begin position="48"/>
        <end position="114"/>
    </location>
</feature>
<dbReference type="PROSITE" id="PS00191">
    <property type="entry name" value="CYTOCHROME_B5_1"/>
    <property type="match status" value="1"/>
</dbReference>
<accession>A0A8J8NMZ3</accession>
<comment type="similarity">
    <text evidence="4 18">Belongs to the sterol desaturase family. SCS7 subfamily.</text>
</comment>
<evidence type="ECO:0000256" key="7">
    <source>
        <dbReference type="ARBA" id="ARBA00022692"/>
    </source>
</evidence>
<evidence type="ECO:0000256" key="20">
    <source>
        <dbReference type="PIRSR" id="PIRSR005149-50"/>
    </source>
</evidence>
<reference evidence="23" key="1">
    <citation type="submission" date="2019-06" db="EMBL/GenBank/DDBJ databases">
        <authorList>
            <person name="Zheng W."/>
        </authorList>
    </citation>
    <scope>NUCLEOTIDE SEQUENCE</scope>
    <source>
        <strain evidence="23">QDHG01</strain>
    </source>
</reference>
<feature type="binding site" evidence="19">
    <location>
        <position position="341"/>
    </location>
    <ligand>
        <name>Zn(2+)</name>
        <dbReference type="ChEBI" id="CHEBI:29105"/>
        <label>1</label>
    </ligand>
</feature>
<feature type="transmembrane region" description="Helical" evidence="21">
    <location>
        <begin position="268"/>
        <end position="289"/>
    </location>
</feature>
<evidence type="ECO:0000256" key="8">
    <source>
        <dbReference type="ARBA" id="ARBA00022723"/>
    </source>
</evidence>
<evidence type="ECO:0000256" key="3">
    <source>
        <dbReference type="ARBA" id="ARBA00005189"/>
    </source>
</evidence>
<keyword evidence="12 21" id="KW-1133">Transmembrane helix</keyword>
<dbReference type="PIRSF" id="PIRSF005149">
    <property type="entry name" value="IPC-B_HD"/>
    <property type="match status" value="1"/>
</dbReference>
<dbReference type="InterPro" id="IPR036400">
    <property type="entry name" value="Cyt_B5-like_heme/steroid_sf"/>
</dbReference>
<keyword evidence="5 18" id="KW-0444">Lipid biosynthesis</keyword>
<dbReference type="PROSITE" id="PS50255">
    <property type="entry name" value="CYTOCHROME_B5_2"/>
    <property type="match status" value="1"/>
</dbReference>
<dbReference type="Gene3D" id="3.10.120.10">
    <property type="entry name" value="Cytochrome b5-like heme/steroid binding domain"/>
    <property type="match status" value="1"/>
</dbReference>
<keyword evidence="14 18" id="KW-0408">Iron</keyword>
<dbReference type="SUPFAM" id="SSF55856">
    <property type="entry name" value="Cytochrome b5-like heme/steroid binding domain"/>
    <property type="match status" value="1"/>
</dbReference>
<keyword evidence="11 19" id="KW-0862">Zinc</keyword>
<evidence type="ECO:0000256" key="21">
    <source>
        <dbReference type="SAM" id="Phobius"/>
    </source>
</evidence>
<gene>
    <name evidence="23" type="ORF">FGO68_gene8613</name>
</gene>
<evidence type="ECO:0000256" key="15">
    <source>
        <dbReference type="ARBA" id="ARBA00023098"/>
    </source>
</evidence>
<name>A0A8J8NMZ3_HALGN</name>
<dbReference type="EC" id="1.-.-.-" evidence="18"/>
<comment type="pathway">
    <text evidence="2">Sphingolipid metabolism.</text>
</comment>
<evidence type="ECO:0000313" key="24">
    <source>
        <dbReference type="Proteomes" id="UP000785679"/>
    </source>
</evidence>
<dbReference type="AlphaFoldDB" id="A0A8J8NMZ3"/>
<feature type="binding site" description="axial binding residue" evidence="20">
    <location>
        <position position="72"/>
    </location>
    <ligand>
        <name>heme</name>
        <dbReference type="ChEBI" id="CHEBI:30413"/>
    </ligand>
    <ligandPart>
        <name>Fe</name>
        <dbReference type="ChEBI" id="CHEBI:18248"/>
    </ligandPart>
</feature>
<dbReference type="Pfam" id="PF00173">
    <property type="entry name" value="Cyt-b5"/>
    <property type="match status" value="1"/>
</dbReference>
<dbReference type="GO" id="GO:0020037">
    <property type="term" value="F:heme binding"/>
    <property type="evidence" value="ECO:0007669"/>
    <property type="project" value="InterPro"/>
</dbReference>
<keyword evidence="8 18" id="KW-0479">Metal-binding</keyword>
<proteinExistence type="inferred from homology"/>
<dbReference type="InterPro" id="IPR006694">
    <property type="entry name" value="Fatty_acid_hydroxylase"/>
</dbReference>
<feature type="binding site" description="axial binding residue" evidence="20">
    <location>
        <position position="96"/>
    </location>
    <ligand>
        <name>heme</name>
        <dbReference type="ChEBI" id="CHEBI:30413"/>
    </ligand>
    <ligandPart>
        <name>Fe</name>
        <dbReference type="ChEBI" id="CHEBI:18248"/>
    </ligandPart>
</feature>
<feature type="binding site" evidence="19">
    <location>
        <position position="344"/>
    </location>
    <ligand>
        <name>Zn(2+)</name>
        <dbReference type="ChEBI" id="CHEBI:29105"/>
        <label>1</label>
    </ligand>
</feature>
<keyword evidence="16 18" id="KW-0472">Membrane</keyword>
<feature type="transmembrane region" description="Helical" evidence="21">
    <location>
        <begin position="295"/>
        <end position="317"/>
    </location>
</feature>
<feature type="transmembrane region" description="Helical" evidence="21">
    <location>
        <begin position="185"/>
        <end position="204"/>
    </location>
</feature>
<evidence type="ECO:0000256" key="14">
    <source>
        <dbReference type="ARBA" id="ARBA00023004"/>
    </source>
</evidence>
<evidence type="ECO:0000256" key="16">
    <source>
        <dbReference type="ARBA" id="ARBA00023136"/>
    </source>
</evidence>
<evidence type="ECO:0000256" key="10">
    <source>
        <dbReference type="ARBA" id="ARBA00022832"/>
    </source>
</evidence>
<feature type="transmembrane region" description="Helical" evidence="21">
    <location>
        <begin position="210"/>
        <end position="229"/>
    </location>
</feature>
<dbReference type="InterPro" id="IPR001199">
    <property type="entry name" value="Cyt_B5-like_heme/steroid-bd"/>
</dbReference>
<dbReference type="GO" id="GO:0080132">
    <property type="term" value="F:fatty acid 2-hydroxylase activity"/>
    <property type="evidence" value="ECO:0007669"/>
    <property type="project" value="InterPro"/>
</dbReference>
<comment type="caution">
    <text evidence="23">The sequence shown here is derived from an EMBL/GenBank/DDBJ whole genome shotgun (WGS) entry which is preliminary data.</text>
</comment>
<evidence type="ECO:0000256" key="2">
    <source>
        <dbReference type="ARBA" id="ARBA00004991"/>
    </source>
</evidence>
<dbReference type="GO" id="GO:0005506">
    <property type="term" value="F:iron ion binding"/>
    <property type="evidence" value="ECO:0007669"/>
    <property type="project" value="UniProtKB-UniRule"/>
</dbReference>
<organism evidence="23 24">
    <name type="scientific">Halteria grandinella</name>
    <dbReference type="NCBI Taxonomy" id="5974"/>
    <lineage>
        <taxon>Eukaryota</taxon>
        <taxon>Sar</taxon>
        <taxon>Alveolata</taxon>
        <taxon>Ciliophora</taxon>
        <taxon>Intramacronucleata</taxon>
        <taxon>Spirotrichea</taxon>
        <taxon>Stichotrichia</taxon>
        <taxon>Sporadotrichida</taxon>
        <taxon>Halteriidae</taxon>
        <taxon>Halteria</taxon>
    </lineage>
</organism>
<dbReference type="EMBL" id="RRYP01011397">
    <property type="protein sequence ID" value="TNV77759.1"/>
    <property type="molecule type" value="Genomic_DNA"/>
</dbReference>
<sequence length="370" mass="43415">MQNYNIQFPSEASAETFDELEPQQASNDTKQQSKLIIFDNEESLSQYHKKTNLSLIAFKGTVYDAQSYIQHHPGGPAYLQRYVGRVIDTPFQELGHSNSARKMFRQLDVVGYLGQHSGKEESREGVNEWIPDYSKGLIWQMAKSKELNKDTYMNFIKEAKVFFNPVKDVILSENSILEALTKTSWFVIPLVWIPVIMILSYYSITLDAKLYVPFLLLGILIWTFFEYLIHRFIFHGETIWVRNFKAILIFHFLLHGIHHAFPQDRFRLVFPVVPGLILLNFVFIPMFTALFPYRFAYPLLAGGALGYLCYDMIHYFLHHTRVEQVKGSLVKRYWSQVKQYHMRHHYKDDEKGFGVSQRLWDVIFRTVLSS</sequence>
<feature type="binding site" evidence="19">
    <location>
        <position position="255"/>
    </location>
    <ligand>
        <name>Zn(2+)</name>
        <dbReference type="ChEBI" id="CHEBI:29105"/>
        <label>1</label>
    </ligand>
</feature>
<comment type="pathway">
    <text evidence="3">Lipid metabolism.</text>
</comment>
<dbReference type="GO" id="GO:0006633">
    <property type="term" value="P:fatty acid biosynthetic process"/>
    <property type="evidence" value="ECO:0007669"/>
    <property type="project" value="UniProtKB-KW"/>
</dbReference>
<feature type="binding site" evidence="19">
    <location>
        <position position="314"/>
    </location>
    <ligand>
        <name>Zn(2+)</name>
        <dbReference type="ChEBI" id="CHEBI:29105"/>
        <label>1</label>
    </ligand>
</feature>